<evidence type="ECO:0000313" key="2">
    <source>
        <dbReference type="Proteomes" id="UP001525566"/>
    </source>
</evidence>
<comment type="caution">
    <text evidence="1">The sequence shown here is derived from an EMBL/GenBank/DDBJ whole genome shotgun (WGS) entry which is preliminary data.</text>
</comment>
<proteinExistence type="predicted"/>
<name>A0ABT2INS3_9FLAO</name>
<accession>A0ABT2INS3</accession>
<keyword evidence="2" id="KW-1185">Reference proteome</keyword>
<evidence type="ECO:0000313" key="1">
    <source>
        <dbReference type="EMBL" id="MCT2560412.1"/>
    </source>
</evidence>
<organism evidence="1 2">
    <name type="scientific">Chryseobacterium herbae</name>
    <dbReference type="NCBI Taxonomy" id="2976476"/>
    <lineage>
        <taxon>Bacteria</taxon>
        <taxon>Pseudomonadati</taxon>
        <taxon>Bacteroidota</taxon>
        <taxon>Flavobacteriia</taxon>
        <taxon>Flavobacteriales</taxon>
        <taxon>Weeksellaceae</taxon>
        <taxon>Chryseobacterium group</taxon>
        <taxon>Chryseobacterium</taxon>
    </lineage>
</organism>
<dbReference type="Proteomes" id="UP001525566">
    <property type="component" value="Unassembled WGS sequence"/>
</dbReference>
<sequence length="43" mass="5154">MEYKITPDENMKRLFFNHMAFMKYGLQNIGTGRVFDLMILQNP</sequence>
<reference evidence="1 2" key="1">
    <citation type="submission" date="2022-09" db="EMBL/GenBank/DDBJ databases">
        <title>Chryseobacterium oleae sp.nov., isolated from the inter-root soil of Pyrola calliantha H. Andr. in Tibet.</title>
        <authorList>
            <person name="Li Z."/>
        </authorList>
    </citation>
    <scope>NUCLEOTIDE SEQUENCE [LARGE SCALE GENOMIC DNA]</scope>
    <source>
        <strain evidence="2">pc1-10</strain>
    </source>
</reference>
<protein>
    <submittedName>
        <fullName evidence="1">Uncharacterized protein</fullName>
    </submittedName>
</protein>
<dbReference type="RefSeq" id="WP_259835739.1">
    <property type="nucleotide sequence ID" value="NZ_JAOAMU010000001.1"/>
</dbReference>
<gene>
    <name evidence="1" type="ORF">N0B48_00775</name>
</gene>
<dbReference type="EMBL" id="JAOAMU010000001">
    <property type="protein sequence ID" value="MCT2560412.1"/>
    <property type="molecule type" value="Genomic_DNA"/>
</dbReference>